<evidence type="ECO:0000313" key="4">
    <source>
        <dbReference type="EMBL" id="KAJ3057347.1"/>
    </source>
</evidence>
<dbReference type="CDD" id="cd04514">
    <property type="entry name" value="Taspase1_like"/>
    <property type="match status" value="1"/>
</dbReference>
<dbReference type="Proteomes" id="UP001212841">
    <property type="component" value="Unassembled WGS sequence"/>
</dbReference>
<dbReference type="Pfam" id="PF01112">
    <property type="entry name" value="Asparaginase_2"/>
    <property type="match status" value="1"/>
</dbReference>
<feature type="region of interest" description="Disordered" evidence="3">
    <location>
        <begin position="176"/>
        <end position="208"/>
    </location>
</feature>
<feature type="active site" description="Nucleophile" evidence="1">
    <location>
        <position position="219"/>
    </location>
</feature>
<dbReference type="SUPFAM" id="SSF56235">
    <property type="entry name" value="N-terminal nucleophile aminohydrolases (Ntn hydrolases)"/>
    <property type="match status" value="1"/>
</dbReference>
<feature type="site" description="Cleavage; by autolysis" evidence="2">
    <location>
        <begin position="218"/>
        <end position="219"/>
    </location>
</feature>
<dbReference type="Gene3D" id="3.60.20.30">
    <property type="entry name" value="(Glycosyl)asparaginase"/>
    <property type="match status" value="1"/>
</dbReference>
<dbReference type="PANTHER" id="PTHR10188:SF8">
    <property type="entry name" value="THREONINE ASPARTASE 1"/>
    <property type="match status" value="1"/>
</dbReference>
<evidence type="ECO:0000256" key="3">
    <source>
        <dbReference type="SAM" id="MobiDB-lite"/>
    </source>
</evidence>
<dbReference type="InterPro" id="IPR029055">
    <property type="entry name" value="Ntn_hydrolases_N"/>
</dbReference>
<dbReference type="PANTHER" id="PTHR10188">
    <property type="entry name" value="L-ASPARAGINASE"/>
    <property type="match status" value="1"/>
</dbReference>
<protein>
    <submittedName>
        <fullName evidence="4">Taspase, threonine aspartase, 1</fullName>
    </submittedName>
</protein>
<dbReference type="GO" id="GO:0051604">
    <property type="term" value="P:protein maturation"/>
    <property type="evidence" value="ECO:0007669"/>
    <property type="project" value="TreeGrafter"/>
</dbReference>
<name>A0AAD5X6M1_9FUNG</name>
<sequence length="419" mass="44619">MSSPQPTYTPCIAIHAGAGYHSPSSESALQTLLCQALTTAISLLRSPLPNNTALQAVTTALRILEDSPLTNAGTGSNLSLAGTVECDASIMDGSDGSFGAVGAVSGLKNPVMGAKEVMEGDRKGVGLLGRVMPMVLCGEGARVFCEDRGIECVDPEDLVTEEARRRWEKYVQHFEDAKRGASDRKRPLAVDTPTSSSSSSKRPRASLPLDIQESLLNDTIGAVAMDSTGTIISAVSSGGIALKYPGRIGEAACYGAGVWALNPNNDISPQIGIGISVSGTGEQIMRTLVAKDCAEVLNDPALTTTDVPNFLRRFVEEHFLKQKVLGRYDERNVGFIVLRVDPGGGGEEGTEEEMEDGTKVDEVENADTNSGESVSCEIWYAHTTQSFSVGWMSAGDRKPTVKMSRKRRSKHLVIEGRPL</sequence>
<evidence type="ECO:0000256" key="2">
    <source>
        <dbReference type="PIRSR" id="PIRSR600246-3"/>
    </source>
</evidence>
<dbReference type="EMBL" id="JADGJD010000005">
    <property type="protein sequence ID" value="KAJ3057347.1"/>
    <property type="molecule type" value="Genomic_DNA"/>
</dbReference>
<feature type="compositionally biased region" description="Basic and acidic residues" evidence="3">
    <location>
        <begin position="176"/>
        <end position="188"/>
    </location>
</feature>
<comment type="caution">
    <text evidence="4">The sequence shown here is derived from an EMBL/GenBank/DDBJ whole genome shotgun (WGS) entry which is preliminary data.</text>
</comment>
<organism evidence="4 5">
    <name type="scientific">Rhizophlyctis rosea</name>
    <dbReference type="NCBI Taxonomy" id="64517"/>
    <lineage>
        <taxon>Eukaryota</taxon>
        <taxon>Fungi</taxon>
        <taxon>Fungi incertae sedis</taxon>
        <taxon>Chytridiomycota</taxon>
        <taxon>Chytridiomycota incertae sedis</taxon>
        <taxon>Chytridiomycetes</taxon>
        <taxon>Rhizophlyctidales</taxon>
        <taxon>Rhizophlyctidaceae</taxon>
        <taxon>Rhizophlyctis</taxon>
    </lineage>
</organism>
<dbReference type="GO" id="GO:0004298">
    <property type="term" value="F:threonine-type endopeptidase activity"/>
    <property type="evidence" value="ECO:0007669"/>
    <property type="project" value="InterPro"/>
</dbReference>
<proteinExistence type="predicted"/>
<dbReference type="AlphaFoldDB" id="A0AAD5X6M1"/>
<dbReference type="GO" id="GO:0005737">
    <property type="term" value="C:cytoplasm"/>
    <property type="evidence" value="ECO:0007669"/>
    <property type="project" value="TreeGrafter"/>
</dbReference>
<keyword evidence="5" id="KW-1185">Reference proteome</keyword>
<dbReference type="InterPro" id="IPR037464">
    <property type="entry name" value="Taspase1"/>
</dbReference>
<dbReference type="InterPro" id="IPR000246">
    <property type="entry name" value="Peptidase_T2"/>
</dbReference>
<gene>
    <name evidence="4" type="primary">TASP1</name>
    <name evidence="4" type="ORF">HK097_008441</name>
</gene>
<evidence type="ECO:0000313" key="5">
    <source>
        <dbReference type="Proteomes" id="UP001212841"/>
    </source>
</evidence>
<evidence type="ECO:0000256" key="1">
    <source>
        <dbReference type="PIRSR" id="PIRSR600246-1"/>
    </source>
</evidence>
<accession>A0AAD5X6M1</accession>
<reference evidence="4" key="1">
    <citation type="submission" date="2020-05" db="EMBL/GenBank/DDBJ databases">
        <title>Phylogenomic resolution of chytrid fungi.</title>
        <authorList>
            <person name="Stajich J.E."/>
            <person name="Amses K."/>
            <person name="Simmons R."/>
            <person name="Seto K."/>
            <person name="Myers J."/>
            <person name="Bonds A."/>
            <person name="Quandt C.A."/>
            <person name="Barry K."/>
            <person name="Liu P."/>
            <person name="Grigoriev I."/>
            <person name="Longcore J.E."/>
            <person name="James T.Y."/>
        </authorList>
    </citation>
    <scope>NUCLEOTIDE SEQUENCE</scope>
    <source>
        <strain evidence="4">JEL0318</strain>
    </source>
</reference>